<dbReference type="RefSeq" id="WP_136434893.1">
    <property type="nucleotide sequence ID" value="NZ_SSTJ01000010.1"/>
</dbReference>
<proteinExistence type="predicted"/>
<name>A0A4S4G3S8_9ACTN</name>
<dbReference type="EMBL" id="SSTJ01000010">
    <property type="protein sequence ID" value="THG36836.1"/>
    <property type="molecule type" value="Genomic_DNA"/>
</dbReference>
<comment type="caution">
    <text evidence="1">The sequence shown here is derived from an EMBL/GenBank/DDBJ whole genome shotgun (WGS) entry which is preliminary data.</text>
</comment>
<reference evidence="1 2" key="1">
    <citation type="submission" date="2019-04" db="EMBL/GenBank/DDBJ databases">
        <title>Microbes associate with the intestines of laboratory mice.</title>
        <authorList>
            <person name="Navarre W."/>
            <person name="Wong E."/>
            <person name="Huang K.C."/>
            <person name="Tropini C."/>
            <person name="Ng K."/>
            <person name="Yu B."/>
        </authorList>
    </citation>
    <scope>NUCLEOTIDE SEQUENCE [LARGE SCALE GENOMIC DNA]</scope>
    <source>
        <strain evidence="1 2">NM80_B27</strain>
    </source>
</reference>
<dbReference type="Proteomes" id="UP000308978">
    <property type="component" value="Unassembled WGS sequence"/>
</dbReference>
<sequence length="130" mass="15057">MSAIEEALDEFGASWEYDGFIFSHPESSRYVSVLDEVESDGPDRLVMLHRHSVTLELYDDGARSDAESRRELSRILNEHNLRHTRHPSVYLKESKKAMTVYELDGFIEKGIKNGKRDDPDAAERHHDWIV</sequence>
<organism evidence="1 2">
    <name type="scientific">Adlercreutzia caecimuris</name>
    <dbReference type="NCBI Taxonomy" id="671266"/>
    <lineage>
        <taxon>Bacteria</taxon>
        <taxon>Bacillati</taxon>
        <taxon>Actinomycetota</taxon>
        <taxon>Coriobacteriia</taxon>
        <taxon>Eggerthellales</taxon>
        <taxon>Eggerthellaceae</taxon>
        <taxon>Adlercreutzia</taxon>
    </lineage>
</organism>
<evidence type="ECO:0000313" key="1">
    <source>
        <dbReference type="EMBL" id="THG36836.1"/>
    </source>
</evidence>
<accession>A0A4S4G3S8</accession>
<protein>
    <submittedName>
        <fullName evidence="1">Uncharacterized protein</fullName>
    </submittedName>
</protein>
<evidence type="ECO:0000313" key="2">
    <source>
        <dbReference type="Proteomes" id="UP000308978"/>
    </source>
</evidence>
<dbReference type="AlphaFoldDB" id="A0A4S4G3S8"/>
<gene>
    <name evidence="1" type="ORF">E5986_08015</name>
</gene>